<name>A0A8S5MWX5_9CAUD</name>
<reference evidence="1" key="1">
    <citation type="journal article" date="2021" name="Proc. Natl. Acad. Sci. U.S.A.">
        <title>A Catalog of Tens of Thousands of Viruses from Human Metagenomes Reveals Hidden Associations with Chronic Diseases.</title>
        <authorList>
            <person name="Tisza M.J."/>
            <person name="Buck C.B."/>
        </authorList>
    </citation>
    <scope>NUCLEOTIDE SEQUENCE</scope>
    <source>
        <strain evidence="1">Ctio73</strain>
    </source>
</reference>
<organism evidence="1">
    <name type="scientific">Siphoviridae sp. ctio73</name>
    <dbReference type="NCBI Taxonomy" id="2826435"/>
    <lineage>
        <taxon>Viruses</taxon>
        <taxon>Duplodnaviria</taxon>
        <taxon>Heunggongvirae</taxon>
        <taxon>Uroviricota</taxon>
        <taxon>Caudoviricetes</taxon>
    </lineage>
</organism>
<dbReference type="EMBL" id="BK015009">
    <property type="protein sequence ID" value="DAD86917.1"/>
    <property type="molecule type" value="Genomic_DNA"/>
</dbReference>
<sequence>MRWGQHTLLRWHTTHTLLDKQTRNTRGVCCVTCGAMGATHTIAVAYNTHTIR</sequence>
<proteinExistence type="predicted"/>
<accession>A0A8S5MWX5</accession>
<protein>
    <submittedName>
        <fullName evidence="1">Uncharacterized protein</fullName>
    </submittedName>
</protein>
<evidence type="ECO:0000313" key="1">
    <source>
        <dbReference type="EMBL" id="DAD86917.1"/>
    </source>
</evidence>